<dbReference type="InterPro" id="IPR000146">
    <property type="entry name" value="FBPase_class-1"/>
</dbReference>
<accession>A0ABD0R416</accession>
<protein>
    <recommendedName>
        <fullName evidence="1">Fructose-1-6-bisphosphatase class 1 C-terminal domain-containing protein</fullName>
    </recommendedName>
</protein>
<dbReference type="Proteomes" id="UP001529510">
    <property type="component" value="Unassembled WGS sequence"/>
</dbReference>
<dbReference type="Pfam" id="PF18913">
    <property type="entry name" value="FBPase_C"/>
    <property type="match status" value="1"/>
</dbReference>
<proteinExistence type="predicted"/>
<sequence>CNPMAFIMEQAGGMATTGAMNVLDIKPDSIHQRVPVVLGSPDDVQEYISIFKKHAK</sequence>
<dbReference type="SUPFAM" id="SSF56655">
    <property type="entry name" value="Carbohydrate phosphatase"/>
    <property type="match status" value="1"/>
</dbReference>
<gene>
    <name evidence="2" type="ORF">M9458_011545</name>
</gene>
<organism evidence="2 3">
    <name type="scientific">Cirrhinus mrigala</name>
    <name type="common">Mrigala</name>
    <dbReference type="NCBI Taxonomy" id="683832"/>
    <lineage>
        <taxon>Eukaryota</taxon>
        <taxon>Metazoa</taxon>
        <taxon>Chordata</taxon>
        <taxon>Craniata</taxon>
        <taxon>Vertebrata</taxon>
        <taxon>Euteleostomi</taxon>
        <taxon>Actinopterygii</taxon>
        <taxon>Neopterygii</taxon>
        <taxon>Teleostei</taxon>
        <taxon>Ostariophysi</taxon>
        <taxon>Cypriniformes</taxon>
        <taxon>Cyprinidae</taxon>
        <taxon>Labeoninae</taxon>
        <taxon>Labeonini</taxon>
        <taxon>Cirrhinus</taxon>
    </lineage>
</organism>
<evidence type="ECO:0000313" key="3">
    <source>
        <dbReference type="Proteomes" id="UP001529510"/>
    </source>
</evidence>
<dbReference type="EMBL" id="JAMKFB020000005">
    <property type="protein sequence ID" value="KAL0193249.1"/>
    <property type="molecule type" value="Genomic_DNA"/>
</dbReference>
<feature type="non-terminal residue" evidence="2">
    <location>
        <position position="1"/>
    </location>
</feature>
<evidence type="ECO:0000313" key="2">
    <source>
        <dbReference type="EMBL" id="KAL0193249.1"/>
    </source>
</evidence>
<dbReference type="PANTHER" id="PTHR11556">
    <property type="entry name" value="FRUCTOSE-1,6-BISPHOSPHATASE-RELATED"/>
    <property type="match status" value="1"/>
</dbReference>
<dbReference type="InterPro" id="IPR044015">
    <property type="entry name" value="FBPase_C_dom"/>
</dbReference>
<dbReference type="PANTHER" id="PTHR11556:SF11">
    <property type="entry name" value="FRUCTOSE-1,6-BISPHOSPHATASE 1"/>
    <property type="match status" value="1"/>
</dbReference>
<name>A0ABD0R416_CIRMR</name>
<dbReference type="Gene3D" id="3.40.190.80">
    <property type="match status" value="1"/>
</dbReference>
<comment type="caution">
    <text evidence="2">The sequence shown here is derived from an EMBL/GenBank/DDBJ whole genome shotgun (WGS) entry which is preliminary data.</text>
</comment>
<feature type="domain" description="Fructose-1-6-bisphosphatase class 1 C-terminal" evidence="1">
    <location>
        <begin position="1"/>
        <end position="50"/>
    </location>
</feature>
<reference evidence="2 3" key="1">
    <citation type="submission" date="2024-05" db="EMBL/GenBank/DDBJ databases">
        <title>Genome sequencing and assembly of Indian major carp, Cirrhinus mrigala (Hamilton, 1822).</title>
        <authorList>
            <person name="Mohindra V."/>
            <person name="Chowdhury L.M."/>
            <person name="Lal K."/>
            <person name="Jena J.K."/>
        </authorList>
    </citation>
    <scope>NUCLEOTIDE SEQUENCE [LARGE SCALE GENOMIC DNA]</scope>
    <source>
        <strain evidence="2">CM1030</strain>
        <tissue evidence="2">Blood</tissue>
    </source>
</reference>
<evidence type="ECO:0000259" key="1">
    <source>
        <dbReference type="Pfam" id="PF18913"/>
    </source>
</evidence>
<dbReference type="AlphaFoldDB" id="A0ABD0R416"/>
<keyword evidence="3" id="KW-1185">Reference proteome</keyword>